<dbReference type="KEGG" id="mng:MNEG_2068"/>
<dbReference type="Proteomes" id="UP000054498">
    <property type="component" value="Unassembled WGS sequence"/>
</dbReference>
<dbReference type="Pfam" id="PF09783">
    <property type="entry name" value="Vac_ImportDeg"/>
    <property type="match status" value="1"/>
</dbReference>
<accession>A0A0D2LHB1</accession>
<dbReference type="GO" id="GO:0005773">
    <property type="term" value="C:vacuole"/>
    <property type="evidence" value="ECO:0007669"/>
    <property type="project" value="GOC"/>
</dbReference>
<dbReference type="PANTHER" id="PTHR14534:SF3">
    <property type="entry name" value="GID COMPLEX SUBUNIT 4 HOMOLOG"/>
    <property type="match status" value="1"/>
</dbReference>
<evidence type="ECO:0000256" key="2">
    <source>
        <dbReference type="SAM" id="MobiDB-lite"/>
    </source>
</evidence>
<dbReference type="GO" id="GO:0045721">
    <property type="term" value="P:negative regulation of gluconeogenesis"/>
    <property type="evidence" value="ECO:0007669"/>
    <property type="project" value="TreeGrafter"/>
</dbReference>
<name>A0A0D2LHB1_9CHLO</name>
<evidence type="ECO:0000313" key="3">
    <source>
        <dbReference type="EMBL" id="KIZ05889.1"/>
    </source>
</evidence>
<dbReference type="PANTHER" id="PTHR14534">
    <property type="entry name" value="VACUOLAR IMPORT AND DEGRADATION PROTEIN 24"/>
    <property type="match status" value="1"/>
</dbReference>
<dbReference type="GO" id="GO:0007039">
    <property type="term" value="P:protein catabolic process in the vacuole"/>
    <property type="evidence" value="ECO:0007669"/>
    <property type="project" value="TreeGrafter"/>
</dbReference>
<comment type="similarity">
    <text evidence="1">Belongs to the GID4/VID24 family.</text>
</comment>
<feature type="compositionally biased region" description="Acidic residues" evidence="2">
    <location>
        <begin position="1"/>
        <end position="28"/>
    </location>
</feature>
<dbReference type="EMBL" id="KK100443">
    <property type="protein sequence ID" value="KIZ05889.1"/>
    <property type="molecule type" value="Genomic_DNA"/>
</dbReference>
<gene>
    <name evidence="3" type="ORF">MNEG_2068</name>
</gene>
<dbReference type="STRING" id="145388.A0A0D2LHB1"/>
<proteinExistence type="inferred from homology"/>
<dbReference type="GO" id="GO:0006623">
    <property type="term" value="P:protein targeting to vacuole"/>
    <property type="evidence" value="ECO:0007669"/>
    <property type="project" value="TreeGrafter"/>
</dbReference>
<feature type="region of interest" description="Disordered" evidence="2">
    <location>
        <begin position="295"/>
        <end position="355"/>
    </location>
</feature>
<dbReference type="RefSeq" id="XP_013904908.1">
    <property type="nucleotide sequence ID" value="XM_014049454.1"/>
</dbReference>
<reference evidence="3 4" key="1">
    <citation type="journal article" date="2013" name="BMC Genomics">
        <title>Reconstruction of the lipid metabolism for the microalga Monoraphidium neglectum from its genome sequence reveals characteristics suitable for biofuel production.</title>
        <authorList>
            <person name="Bogen C."/>
            <person name="Al-Dilaimi A."/>
            <person name="Albersmeier A."/>
            <person name="Wichmann J."/>
            <person name="Grundmann M."/>
            <person name="Rupp O."/>
            <person name="Lauersen K.J."/>
            <person name="Blifernez-Klassen O."/>
            <person name="Kalinowski J."/>
            <person name="Goesmann A."/>
            <person name="Mussgnug J.H."/>
            <person name="Kruse O."/>
        </authorList>
    </citation>
    <scope>NUCLEOTIDE SEQUENCE [LARGE SCALE GENOMIC DNA]</scope>
    <source>
        <strain evidence="3 4">SAG 48.87</strain>
    </source>
</reference>
<feature type="compositionally biased region" description="Low complexity" evidence="2">
    <location>
        <begin position="304"/>
        <end position="334"/>
    </location>
</feature>
<evidence type="ECO:0000256" key="1">
    <source>
        <dbReference type="ARBA" id="ARBA00061469"/>
    </source>
</evidence>
<feature type="region of interest" description="Disordered" evidence="2">
    <location>
        <begin position="1"/>
        <end position="33"/>
    </location>
</feature>
<dbReference type="GO" id="GO:0034657">
    <property type="term" value="C:GID complex"/>
    <property type="evidence" value="ECO:0007669"/>
    <property type="project" value="TreeGrafter"/>
</dbReference>
<protein>
    <submittedName>
        <fullName evidence="3">Uncharacterized protein</fullName>
    </submittedName>
</protein>
<dbReference type="GO" id="GO:0043161">
    <property type="term" value="P:proteasome-mediated ubiquitin-dependent protein catabolic process"/>
    <property type="evidence" value="ECO:0007669"/>
    <property type="project" value="TreeGrafter"/>
</dbReference>
<sequence length="355" mass="38228">MEGDDEDCPGLIDADEETEEEEEEEDMDGGSAGDLSAMLTWRSMRAAGGRLRAALPRRRTARMQTGSGIAALGGMAGAAAPAATGAAPAASAAPALDPSSLRAPQPCSFLRPGARFAGVQRLSSQSRAVSRPQDDWAVDVIVEGVNHDTGAVCGTMQALNVPGAGAAPVVTWWEGHILDDRRHTFFTAGSAGFAGGGSVPGRETDLKHWGRFEGFAQLRPDVVRQGGRSGALERHPWIYMRWKEQFFVGTGQDVGLTIAGFYYLALCRRTGKLRGFYYDPHSSPFQALELEPVLNGGRGKMRPQQAQQQQEQHPQQQEPQQQQQQQQQGQQQAQLASQPIGSGGGYVFTSSWRHG</sequence>
<organism evidence="3 4">
    <name type="scientific">Monoraphidium neglectum</name>
    <dbReference type="NCBI Taxonomy" id="145388"/>
    <lineage>
        <taxon>Eukaryota</taxon>
        <taxon>Viridiplantae</taxon>
        <taxon>Chlorophyta</taxon>
        <taxon>core chlorophytes</taxon>
        <taxon>Chlorophyceae</taxon>
        <taxon>CS clade</taxon>
        <taxon>Sphaeropleales</taxon>
        <taxon>Selenastraceae</taxon>
        <taxon>Monoraphidium</taxon>
    </lineage>
</organism>
<dbReference type="OrthoDB" id="62at2759"/>
<evidence type="ECO:0000313" key="4">
    <source>
        <dbReference type="Proteomes" id="UP000054498"/>
    </source>
</evidence>
<dbReference type="InterPro" id="IPR018618">
    <property type="entry name" value="GID4/10-like"/>
</dbReference>
<dbReference type="GeneID" id="25734946"/>
<keyword evidence="4" id="KW-1185">Reference proteome</keyword>
<dbReference type="AlphaFoldDB" id="A0A0D2LHB1"/>